<comment type="subcellular location">
    <subcellularLocation>
        <location evidence="1">Cell inner membrane</location>
        <topology evidence="1">Single-pass membrane protein</topology>
    </subcellularLocation>
</comment>
<dbReference type="GO" id="GO:0005886">
    <property type="term" value="C:plasma membrane"/>
    <property type="evidence" value="ECO:0007669"/>
    <property type="project" value="UniProtKB-SubCell"/>
</dbReference>
<dbReference type="Gene3D" id="3.55.40.10">
    <property type="entry name" value="minor pseudopilin epsh domain"/>
    <property type="match status" value="1"/>
</dbReference>
<evidence type="ECO:0000256" key="7">
    <source>
        <dbReference type="ARBA" id="ARBA00022989"/>
    </source>
</evidence>
<dbReference type="EMBL" id="OZ024668">
    <property type="protein sequence ID" value="CAK9887484.1"/>
    <property type="molecule type" value="Genomic_DNA"/>
</dbReference>
<keyword evidence="3" id="KW-1003">Cell membrane</keyword>
<name>A0A5E6Q0S4_PSEFL</name>
<dbReference type="SUPFAM" id="SSF54523">
    <property type="entry name" value="Pili subunits"/>
    <property type="match status" value="1"/>
</dbReference>
<evidence type="ECO:0000259" key="11">
    <source>
        <dbReference type="Pfam" id="PF12019"/>
    </source>
</evidence>
<evidence type="ECO:0000256" key="1">
    <source>
        <dbReference type="ARBA" id="ARBA00004377"/>
    </source>
</evidence>
<evidence type="ECO:0000313" key="14">
    <source>
        <dbReference type="Proteomes" id="UP000326595"/>
    </source>
</evidence>
<dbReference type="Proteomes" id="UP000326595">
    <property type="component" value="Chromosome"/>
</dbReference>
<dbReference type="InterPro" id="IPR022346">
    <property type="entry name" value="T2SS_GspH"/>
</dbReference>
<evidence type="ECO:0000256" key="8">
    <source>
        <dbReference type="ARBA" id="ARBA00023136"/>
    </source>
</evidence>
<evidence type="ECO:0000256" key="10">
    <source>
        <dbReference type="ARBA" id="ARBA00030775"/>
    </source>
</evidence>
<dbReference type="Pfam" id="PF12019">
    <property type="entry name" value="GspH"/>
    <property type="match status" value="1"/>
</dbReference>
<evidence type="ECO:0000256" key="3">
    <source>
        <dbReference type="ARBA" id="ARBA00022475"/>
    </source>
</evidence>
<comment type="similarity">
    <text evidence="9">Belongs to the GSP H family.</text>
</comment>
<reference evidence="12 14" key="2">
    <citation type="submission" date="2024-03" db="EMBL/GenBank/DDBJ databases">
        <authorList>
            <person name="Alaster D. Moffat"/>
            <person name="Govind Chandra"/>
            <person name="Andrew W. Truman"/>
        </authorList>
    </citation>
    <scope>NUCLEOTIDE SEQUENCE [LARGE SCALE GENOMIC DNA]</scope>
    <source>
        <strain evidence="12">PS652</strain>
    </source>
</reference>
<feature type="domain" description="General secretion pathway GspH" evidence="11">
    <location>
        <begin position="41"/>
        <end position="150"/>
    </location>
</feature>
<accession>A0A5E6Q0S4</accession>
<dbReference type="EMBL" id="CABVHG010000003">
    <property type="protein sequence ID" value="VVM47332.1"/>
    <property type="molecule type" value="Genomic_DNA"/>
</dbReference>
<evidence type="ECO:0000256" key="4">
    <source>
        <dbReference type="ARBA" id="ARBA00022481"/>
    </source>
</evidence>
<keyword evidence="5" id="KW-0997">Cell inner membrane</keyword>
<evidence type="ECO:0000313" key="12">
    <source>
        <dbReference type="EMBL" id="CAK9887484.1"/>
    </source>
</evidence>
<evidence type="ECO:0000256" key="5">
    <source>
        <dbReference type="ARBA" id="ARBA00022519"/>
    </source>
</evidence>
<dbReference type="GO" id="GO:0015627">
    <property type="term" value="C:type II protein secretion system complex"/>
    <property type="evidence" value="ECO:0007669"/>
    <property type="project" value="InterPro"/>
</dbReference>
<proteinExistence type="inferred from homology"/>
<protein>
    <recommendedName>
        <fullName evidence="2">Type II secretion system protein H</fullName>
    </recommendedName>
    <alternativeName>
        <fullName evidence="10">General secretion pathway protein H</fullName>
    </alternativeName>
</protein>
<dbReference type="AlphaFoldDB" id="A0A5E6Q0S4"/>
<sequence>MKQQGVTLIQMMFALALVGMLTHISVPTYSAMSGGLQQRAAARDLAQALRTARSEASLRNQVVRLQALEDNWSNGWRMVLEQDGQQLLYEQRRLEAVVMIVGNQPVARQVRFSGLGVPLHAGGAFQAGTLFICQRPKAFSQYRVVLAHTGRVSLREEPGEQPLCAAGGSDQ</sequence>
<evidence type="ECO:0000256" key="6">
    <source>
        <dbReference type="ARBA" id="ARBA00022692"/>
    </source>
</evidence>
<keyword evidence="4" id="KW-0488">Methylation</keyword>
<organism evidence="13">
    <name type="scientific">Pseudomonas fluorescens</name>
    <dbReference type="NCBI Taxonomy" id="294"/>
    <lineage>
        <taxon>Bacteria</taxon>
        <taxon>Pseudomonadati</taxon>
        <taxon>Pseudomonadota</taxon>
        <taxon>Gammaproteobacteria</taxon>
        <taxon>Pseudomonadales</taxon>
        <taxon>Pseudomonadaceae</taxon>
        <taxon>Pseudomonas</taxon>
    </lineage>
</organism>
<gene>
    <name evidence="12" type="ORF">PS652_00279</name>
    <name evidence="13" type="ORF">PS652_00590</name>
</gene>
<keyword evidence="7" id="KW-1133">Transmembrane helix</keyword>
<evidence type="ECO:0000256" key="9">
    <source>
        <dbReference type="ARBA" id="ARBA00025772"/>
    </source>
</evidence>
<keyword evidence="6" id="KW-0812">Transmembrane</keyword>
<evidence type="ECO:0000313" key="13">
    <source>
        <dbReference type="EMBL" id="VVM47332.1"/>
    </source>
</evidence>
<keyword evidence="8" id="KW-0472">Membrane</keyword>
<evidence type="ECO:0000256" key="2">
    <source>
        <dbReference type="ARBA" id="ARBA00021549"/>
    </source>
</evidence>
<dbReference type="InterPro" id="IPR045584">
    <property type="entry name" value="Pilin-like"/>
</dbReference>
<dbReference type="GO" id="GO:0015628">
    <property type="term" value="P:protein secretion by the type II secretion system"/>
    <property type="evidence" value="ECO:0007669"/>
    <property type="project" value="InterPro"/>
</dbReference>
<reference evidence="13" key="1">
    <citation type="submission" date="2019-09" db="EMBL/GenBank/DDBJ databases">
        <authorList>
            <person name="Chandra G."/>
            <person name="Truman W A."/>
        </authorList>
    </citation>
    <scope>NUCLEOTIDE SEQUENCE [LARGE SCALE GENOMIC DNA]</scope>
    <source>
        <strain evidence="13">PS652</strain>
    </source>
</reference>